<sequence length="148" mass="16533">MDRLDMEILKVLQKNARASLSDIGQKVNLSVSAVGERVKKLEASGVIDRYVAIINGSFFHKDLTAFMFISLENPSYIDSFQAFVHGENDILECHYITGNYDYVLKVVTNNPATLETLLNKIKSVPGIIKTYTNVVLATCKNNESVFPE</sequence>
<dbReference type="InterPro" id="IPR011991">
    <property type="entry name" value="ArsR-like_HTH"/>
</dbReference>
<evidence type="ECO:0000256" key="3">
    <source>
        <dbReference type="ARBA" id="ARBA00023163"/>
    </source>
</evidence>
<dbReference type="SUPFAM" id="SSF54909">
    <property type="entry name" value="Dimeric alpha+beta barrel"/>
    <property type="match status" value="1"/>
</dbReference>
<keyword evidence="3" id="KW-0804">Transcription</keyword>
<protein>
    <submittedName>
        <fullName evidence="5">Leucine-responsive regulatory protein</fullName>
    </submittedName>
</protein>
<accession>A0A644WCT9</accession>
<dbReference type="InterPro" id="IPR019885">
    <property type="entry name" value="Tscrpt_reg_HTH_AsnC-type_CS"/>
</dbReference>
<organism evidence="5">
    <name type="scientific">bioreactor metagenome</name>
    <dbReference type="NCBI Taxonomy" id="1076179"/>
    <lineage>
        <taxon>unclassified sequences</taxon>
        <taxon>metagenomes</taxon>
        <taxon>ecological metagenomes</taxon>
    </lineage>
</organism>
<dbReference type="Gene3D" id="3.30.70.920">
    <property type="match status" value="1"/>
</dbReference>
<dbReference type="Gene3D" id="1.10.10.10">
    <property type="entry name" value="Winged helix-like DNA-binding domain superfamily/Winged helix DNA-binding domain"/>
    <property type="match status" value="1"/>
</dbReference>
<dbReference type="SUPFAM" id="SSF46785">
    <property type="entry name" value="Winged helix' DNA-binding domain"/>
    <property type="match status" value="1"/>
</dbReference>
<dbReference type="GO" id="GO:0043565">
    <property type="term" value="F:sequence-specific DNA binding"/>
    <property type="evidence" value="ECO:0007669"/>
    <property type="project" value="InterPro"/>
</dbReference>
<dbReference type="CDD" id="cd00090">
    <property type="entry name" value="HTH_ARSR"/>
    <property type="match status" value="1"/>
</dbReference>
<evidence type="ECO:0000313" key="5">
    <source>
        <dbReference type="EMBL" id="MPM01562.1"/>
    </source>
</evidence>
<dbReference type="GO" id="GO:0005829">
    <property type="term" value="C:cytosol"/>
    <property type="evidence" value="ECO:0007669"/>
    <property type="project" value="TreeGrafter"/>
</dbReference>
<feature type="domain" description="HTH asnC-type" evidence="4">
    <location>
        <begin position="1"/>
        <end position="64"/>
    </location>
</feature>
<dbReference type="InterPro" id="IPR019887">
    <property type="entry name" value="Tscrpt_reg_AsnC/Lrp_C"/>
</dbReference>
<dbReference type="AlphaFoldDB" id="A0A644WCT9"/>
<evidence type="ECO:0000256" key="1">
    <source>
        <dbReference type="ARBA" id="ARBA00023015"/>
    </source>
</evidence>
<dbReference type="PANTHER" id="PTHR30154">
    <property type="entry name" value="LEUCINE-RESPONSIVE REGULATORY PROTEIN"/>
    <property type="match status" value="1"/>
</dbReference>
<dbReference type="EMBL" id="VSSQ01000805">
    <property type="protein sequence ID" value="MPM01562.1"/>
    <property type="molecule type" value="Genomic_DNA"/>
</dbReference>
<dbReference type="InterPro" id="IPR036388">
    <property type="entry name" value="WH-like_DNA-bd_sf"/>
</dbReference>
<dbReference type="PRINTS" id="PR00033">
    <property type="entry name" value="HTHASNC"/>
</dbReference>
<dbReference type="InterPro" id="IPR036390">
    <property type="entry name" value="WH_DNA-bd_sf"/>
</dbReference>
<proteinExistence type="predicted"/>
<evidence type="ECO:0000259" key="4">
    <source>
        <dbReference type="PROSITE" id="PS50956"/>
    </source>
</evidence>
<dbReference type="PROSITE" id="PS50956">
    <property type="entry name" value="HTH_ASNC_2"/>
    <property type="match status" value="1"/>
</dbReference>
<dbReference type="Pfam" id="PF13404">
    <property type="entry name" value="HTH_AsnC-type"/>
    <property type="match status" value="1"/>
</dbReference>
<evidence type="ECO:0000256" key="2">
    <source>
        <dbReference type="ARBA" id="ARBA00023125"/>
    </source>
</evidence>
<dbReference type="InterPro" id="IPR019888">
    <property type="entry name" value="Tscrpt_reg_AsnC-like"/>
</dbReference>
<keyword evidence="2" id="KW-0238">DNA-binding</keyword>
<keyword evidence="1" id="KW-0805">Transcription regulation</keyword>
<dbReference type="PROSITE" id="PS00519">
    <property type="entry name" value="HTH_ASNC_1"/>
    <property type="match status" value="1"/>
</dbReference>
<dbReference type="SMART" id="SM00344">
    <property type="entry name" value="HTH_ASNC"/>
    <property type="match status" value="1"/>
</dbReference>
<reference evidence="5" key="1">
    <citation type="submission" date="2019-08" db="EMBL/GenBank/DDBJ databases">
        <authorList>
            <person name="Kucharzyk K."/>
            <person name="Murdoch R.W."/>
            <person name="Higgins S."/>
            <person name="Loffler F."/>
        </authorList>
    </citation>
    <scope>NUCLEOTIDE SEQUENCE</scope>
</reference>
<dbReference type="InterPro" id="IPR000485">
    <property type="entry name" value="AsnC-type_HTH_dom"/>
</dbReference>
<comment type="caution">
    <text evidence="5">The sequence shown here is derived from an EMBL/GenBank/DDBJ whole genome shotgun (WGS) entry which is preliminary data.</text>
</comment>
<name>A0A644WCT9_9ZZZZ</name>
<dbReference type="InterPro" id="IPR011008">
    <property type="entry name" value="Dimeric_a/b-barrel"/>
</dbReference>
<dbReference type="GO" id="GO:0043200">
    <property type="term" value="P:response to amino acid"/>
    <property type="evidence" value="ECO:0007669"/>
    <property type="project" value="TreeGrafter"/>
</dbReference>
<dbReference type="PANTHER" id="PTHR30154:SF34">
    <property type="entry name" value="TRANSCRIPTIONAL REGULATOR AZLB"/>
    <property type="match status" value="1"/>
</dbReference>
<gene>
    <name evidence="5" type="primary">lrp_8</name>
    <name evidence="5" type="ORF">SDC9_47802</name>
</gene>
<dbReference type="Pfam" id="PF01037">
    <property type="entry name" value="AsnC_trans_reg"/>
    <property type="match status" value="1"/>
</dbReference>